<dbReference type="EMBL" id="LAZR01004450">
    <property type="protein sequence ID" value="KKN08489.1"/>
    <property type="molecule type" value="Genomic_DNA"/>
</dbReference>
<protein>
    <submittedName>
        <fullName evidence="1">Uncharacterized protein</fullName>
    </submittedName>
</protein>
<dbReference type="AlphaFoldDB" id="A0A0F9MRY8"/>
<proteinExistence type="predicted"/>
<comment type="caution">
    <text evidence="1">The sequence shown here is derived from an EMBL/GenBank/DDBJ whole genome shotgun (WGS) entry which is preliminary data.</text>
</comment>
<evidence type="ECO:0000313" key="1">
    <source>
        <dbReference type="EMBL" id="KKN08489.1"/>
    </source>
</evidence>
<accession>A0A0F9MRY8</accession>
<gene>
    <name evidence="1" type="ORF">LCGC14_1056070</name>
</gene>
<name>A0A0F9MRY8_9ZZZZ</name>
<sequence>MKAAGKWGWWNQHTGHSVEFTIDRAKDDPTLQGIITKASYPSVTQKFLDAGLRVGVEAYVYPNNPVVEGHNLAAAVAGGAEFAVINAEVEWEGTISTPMEELIASFRETQPDTELYASTDTRANRTHLPYQQVLSDYITAWMPMIYPLAFYPTRPQGFVELAFRDCLDGNQHFEGKPVLPTIQTYDQIGAYQVETELDEIRKRSLLGYQAYTIGHATQSEWEVVRKGHFWGMPPEEEEDDMAWKPGDPVFVRKPGAQYIYAEVDGHHWHVSGDEQERMMERSIAAWPKVIQVREPEGTRLDWIL</sequence>
<reference evidence="1" key="1">
    <citation type="journal article" date="2015" name="Nature">
        <title>Complex archaea that bridge the gap between prokaryotes and eukaryotes.</title>
        <authorList>
            <person name="Spang A."/>
            <person name="Saw J.H."/>
            <person name="Jorgensen S.L."/>
            <person name="Zaremba-Niedzwiedzka K."/>
            <person name="Martijn J."/>
            <person name="Lind A.E."/>
            <person name="van Eijk R."/>
            <person name="Schleper C."/>
            <person name="Guy L."/>
            <person name="Ettema T.J."/>
        </authorList>
    </citation>
    <scope>NUCLEOTIDE SEQUENCE</scope>
</reference>
<organism evidence="1">
    <name type="scientific">marine sediment metagenome</name>
    <dbReference type="NCBI Taxonomy" id="412755"/>
    <lineage>
        <taxon>unclassified sequences</taxon>
        <taxon>metagenomes</taxon>
        <taxon>ecological metagenomes</taxon>
    </lineage>
</organism>